<gene>
    <name evidence="2" type="ORF">QVD17_42316</name>
</gene>
<dbReference type="AlphaFoldDB" id="A0AAD8N8Q1"/>
<feature type="region of interest" description="Disordered" evidence="1">
    <location>
        <begin position="286"/>
        <end position="323"/>
    </location>
</feature>
<keyword evidence="3" id="KW-1185">Reference proteome</keyword>
<evidence type="ECO:0000256" key="1">
    <source>
        <dbReference type="SAM" id="MobiDB-lite"/>
    </source>
</evidence>
<evidence type="ECO:0000313" key="3">
    <source>
        <dbReference type="Proteomes" id="UP001229421"/>
    </source>
</evidence>
<feature type="region of interest" description="Disordered" evidence="1">
    <location>
        <begin position="22"/>
        <end position="56"/>
    </location>
</feature>
<dbReference type="Proteomes" id="UP001229421">
    <property type="component" value="Unassembled WGS sequence"/>
</dbReference>
<protein>
    <submittedName>
        <fullName evidence="2">Uncharacterized protein</fullName>
    </submittedName>
</protein>
<comment type="caution">
    <text evidence="2">The sequence shown here is derived from an EMBL/GenBank/DDBJ whole genome shotgun (WGS) entry which is preliminary data.</text>
</comment>
<evidence type="ECO:0000313" key="2">
    <source>
        <dbReference type="EMBL" id="KAK1406005.1"/>
    </source>
</evidence>
<reference evidence="2" key="1">
    <citation type="journal article" date="2023" name="bioRxiv">
        <title>Improved chromosome-level genome assembly for marigold (Tagetes erecta).</title>
        <authorList>
            <person name="Jiang F."/>
            <person name="Yuan L."/>
            <person name="Wang S."/>
            <person name="Wang H."/>
            <person name="Xu D."/>
            <person name="Wang A."/>
            <person name="Fan W."/>
        </authorList>
    </citation>
    <scope>NUCLEOTIDE SEQUENCE</scope>
    <source>
        <strain evidence="2">WSJ</strain>
        <tissue evidence="2">Leaf</tissue>
    </source>
</reference>
<sequence length="323" mass="36232">MKAFNRYKSISSKLIIRKKPRGWFSTRPGPRPDTRRYGNDAKPSYRTTGRTSQSPKFEKTWEAPLLGKCSWSAFDVVNSVLAVRSACLKRIQFLKSGPIVEVNVYPDVEPLVYRLRPLAWSYGFLSPSSCWTDPLYLSFLSECFSKPSFFQNLLRSSFFLRKSTRSLKVRNEKEVLSSSEELPQSQAIKKKQAAFLSDSPMVKDQKPHSSAFTLSSWESSSLVFSTGREDIAKTPVEVWSQSLVFLLLSLPLGNEQVEKNDADHGASSQAIPEVVCKKGISIEGWKFPSPGGSVRRQGNKGKAAGRVSELGESPSLYSLERRD</sequence>
<feature type="compositionally biased region" description="Polar residues" evidence="1">
    <location>
        <begin position="45"/>
        <end position="55"/>
    </location>
</feature>
<feature type="compositionally biased region" description="Basic and acidic residues" evidence="1">
    <location>
        <begin position="30"/>
        <end position="39"/>
    </location>
</feature>
<dbReference type="EMBL" id="JAUHHV010000015">
    <property type="protein sequence ID" value="KAK1406005.1"/>
    <property type="molecule type" value="Genomic_DNA"/>
</dbReference>
<organism evidence="2 3">
    <name type="scientific">Tagetes erecta</name>
    <name type="common">African marigold</name>
    <dbReference type="NCBI Taxonomy" id="13708"/>
    <lineage>
        <taxon>Eukaryota</taxon>
        <taxon>Viridiplantae</taxon>
        <taxon>Streptophyta</taxon>
        <taxon>Embryophyta</taxon>
        <taxon>Tracheophyta</taxon>
        <taxon>Spermatophyta</taxon>
        <taxon>Magnoliopsida</taxon>
        <taxon>eudicotyledons</taxon>
        <taxon>Gunneridae</taxon>
        <taxon>Pentapetalae</taxon>
        <taxon>asterids</taxon>
        <taxon>campanulids</taxon>
        <taxon>Asterales</taxon>
        <taxon>Asteraceae</taxon>
        <taxon>Asteroideae</taxon>
        <taxon>Heliantheae alliance</taxon>
        <taxon>Tageteae</taxon>
        <taxon>Tagetes</taxon>
    </lineage>
</organism>
<accession>A0AAD8N8Q1</accession>
<proteinExistence type="predicted"/>
<name>A0AAD8N8Q1_TARER</name>